<dbReference type="VEuPathDB" id="FungiDB:YALI1_C04351g"/>
<gene>
    <name evidence="1" type="ORF">YALI1_C04351g</name>
</gene>
<dbReference type="AlphaFoldDB" id="A0A1D8N9G4"/>
<dbReference type="GeneID" id="94582834"/>
<protein>
    <submittedName>
        <fullName evidence="1">Uncharacterized protein</fullName>
    </submittedName>
</protein>
<dbReference type="RefSeq" id="XP_068138294.1">
    <property type="nucleotide sequence ID" value="XM_068282193.1"/>
</dbReference>
<proteinExistence type="predicted"/>
<dbReference type="Proteomes" id="UP000182444">
    <property type="component" value="Chromosome 1C"/>
</dbReference>
<organism evidence="1 2">
    <name type="scientific">Yarrowia lipolytica</name>
    <name type="common">Candida lipolytica</name>
    <dbReference type="NCBI Taxonomy" id="4952"/>
    <lineage>
        <taxon>Eukaryota</taxon>
        <taxon>Fungi</taxon>
        <taxon>Dikarya</taxon>
        <taxon>Ascomycota</taxon>
        <taxon>Saccharomycotina</taxon>
        <taxon>Dipodascomycetes</taxon>
        <taxon>Dipodascales</taxon>
        <taxon>Dipodascales incertae sedis</taxon>
        <taxon>Yarrowia</taxon>
    </lineage>
</organism>
<dbReference type="EMBL" id="CP017555">
    <property type="protein sequence ID" value="AOW02276.1"/>
    <property type="molecule type" value="Genomic_DNA"/>
</dbReference>
<accession>A0A1D8N9G4</accession>
<evidence type="ECO:0000313" key="2">
    <source>
        <dbReference type="Proteomes" id="UP000182444"/>
    </source>
</evidence>
<evidence type="ECO:0000313" key="1">
    <source>
        <dbReference type="EMBL" id="AOW02276.1"/>
    </source>
</evidence>
<reference evidence="1 2" key="1">
    <citation type="journal article" date="2016" name="PLoS ONE">
        <title>Sequence Assembly of Yarrowia lipolytica Strain W29/CLIB89 Shows Transposable Element Diversity.</title>
        <authorList>
            <person name="Magnan C."/>
            <person name="Yu J."/>
            <person name="Chang I."/>
            <person name="Jahn E."/>
            <person name="Kanomata Y."/>
            <person name="Wu J."/>
            <person name="Zeller M."/>
            <person name="Oakes M."/>
            <person name="Baldi P."/>
            <person name="Sandmeyer S."/>
        </authorList>
    </citation>
    <scope>NUCLEOTIDE SEQUENCE [LARGE SCALE GENOMIC DNA]</scope>
    <source>
        <strain evidence="2">CLIB89(W29)</strain>
    </source>
</reference>
<name>A0A1D8N9G4_YARLL</name>
<sequence length="177" mass="19382">MAVLPSEILIHVPHIHLHHVRKSSTGLDELLTLLDVSEPFVELNYPSMFSNDHGVHLFESVLACVFLQILIHVRSNASSSESGVCGHASQFSLGVAHSLVSSGSNNVLSRNITGNGQGDVPVPHIGFEIFEIREPSSGKGMKVQMQRQVARVDEIHVSQQLRRLEQLLGRVVGDIKV</sequence>